<gene>
    <name evidence="9" type="ORF">AABB24_037201</name>
</gene>
<feature type="transmembrane region" description="Helical" evidence="7">
    <location>
        <begin position="375"/>
        <end position="397"/>
    </location>
</feature>
<keyword evidence="3 7" id="KW-0812">Transmembrane</keyword>
<proteinExistence type="predicted"/>
<feature type="transmembrane region" description="Helical" evidence="7">
    <location>
        <begin position="240"/>
        <end position="261"/>
    </location>
</feature>
<feature type="transmembrane region" description="Helical" evidence="7">
    <location>
        <begin position="91"/>
        <end position="113"/>
    </location>
</feature>
<protein>
    <recommendedName>
        <fullName evidence="8">Amino acid transporter transmembrane domain-containing protein</fullName>
    </recommendedName>
</protein>
<dbReference type="Proteomes" id="UP001627284">
    <property type="component" value="Unassembled WGS sequence"/>
</dbReference>
<dbReference type="AlphaFoldDB" id="A0ABD2R3P7"/>
<evidence type="ECO:0000256" key="2">
    <source>
        <dbReference type="ARBA" id="ARBA00022448"/>
    </source>
</evidence>
<dbReference type="InterPro" id="IPR013057">
    <property type="entry name" value="AA_transpt_TM"/>
</dbReference>
<feature type="transmembrane region" description="Helical" evidence="7">
    <location>
        <begin position="444"/>
        <end position="465"/>
    </location>
</feature>
<evidence type="ECO:0000256" key="4">
    <source>
        <dbReference type="ARBA" id="ARBA00022970"/>
    </source>
</evidence>
<feature type="transmembrane region" description="Helical" evidence="7">
    <location>
        <begin position="119"/>
        <end position="141"/>
    </location>
</feature>
<name>A0ABD2R3P7_9SOLN</name>
<reference evidence="9 10" key="1">
    <citation type="submission" date="2024-05" db="EMBL/GenBank/DDBJ databases">
        <title>De novo assembly of an allotetraploid wild potato.</title>
        <authorList>
            <person name="Hosaka A.J."/>
        </authorList>
    </citation>
    <scope>NUCLEOTIDE SEQUENCE [LARGE SCALE GENOMIC DNA]</scope>
    <source>
        <tissue evidence="9">Young leaves</tissue>
    </source>
</reference>
<feature type="non-terminal residue" evidence="9">
    <location>
        <position position="1"/>
    </location>
</feature>
<sequence>LTYFSHIFTIETNLLQRAMGDVEVSERRRIERSFSSFKIIPIKDDNDTLHSEGTDFSPVDDGVVVDEKKDTDVVKEIDSLLPITESTKGNAYTAAFHLLSSSIGTPALVLPFAFTSLGWSWGIVVLTLIFAWRLYTMWLLVHLHETVNGTRYSRYLQLAIVAFGEKLGKCLSIFPTMYLSGGTCVMSIIAGGRTLQVFYNTICENDQHCLHKSLSGAQWFLVFVCLAILIAQFFPNLNSLAWVSFLGSILGVTYFTMLWALSIAKGRPNGVTYNPSDNVTTTMAQFRAVLNGVAIVAIAFRGHNLVLEIQGTLPTNPKHPTKTRMWRGVIASYSFVAICVFPLAIGGYWAYGNMMPANGIMGAIAKYHQESTPKWLIGTIYMMAVIQCLCSFQIYAMPVLDNLERIYVSRHLKVCPRWVRSFIKLFFGGLTYFISVAFPFLGSLAAFVGGISLPFSLVYPCFMWISIKKPQRNSLMYCLNMFLGCLGILISVVQVAGALWSLVVDKLDANFFNPW</sequence>
<dbReference type="GO" id="GO:0016020">
    <property type="term" value="C:membrane"/>
    <property type="evidence" value="ECO:0007669"/>
    <property type="project" value="UniProtKB-SubCell"/>
</dbReference>
<comment type="subcellular location">
    <subcellularLocation>
        <location evidence="1">Membrane</location>
    </subcellularLocation>
</comment>
<accession>A0ABD2R3P7</accession>
<organism evidence="9 10">
    <name type="scientific">Solanum stoloniferum</name>
    <dbReference type="NCBI Taxonomy" id="62892"/>
    <lineage>
        <taxon>Eukaryota</taxon>
        <taxon>Viridiplantae</taxon>
        <taxon>Streptophyta</taxon>
        <taxon>Embryophyta</taxon>
        <taxon>Tracheophyta</taxon>
        <taxon>Spermatophyta</taxon>
        <taxon>Magnoliopsida</taxon>
        <taxon>eudicotyledons</taxon>
        <taxon>Gunneridae</taxon>
        <taxon>Pentapetalae</taxon>
        <taxon>asterids</taxon>
        <taxon>lamiids</taxon>
        <taxon>Solanales</taxon>
        <taxon>Solanaceae</taxon>
        <taxon>Solanoideae</taxon>
        <taxon>Solaneae</taxon>
        <taxon>Solanum</taxon>
    </lineage>
</organism>
<evidence type="ECO:0000256" key="6">
    <source>
        <dbReference type="ARBA" id="ARBA00023136"/>
    </source>
</evidence>
<comment type="caution">
    <text evidence="9">The sequence shown here is derived from an EMBL/GenBank/DDBJ whole genome shotgun (WGS) entry which is preliminary data.</text>
</comment>
<keyword evidence="6 7" id="KW-0472">Membrane</keyword>
<feature type="transmembrane region" description="Helical" evidence="7">
    <location>
        <begin position="418"/>
        <end position="438"/>
    </location>
</feature>
<dbReference type="EMBL" id="JBJKTR010000022">
    <property type="protein sequence ID" value="KAL3326399.1"/>
    <property type="molecule type" value="Genomic_DNA"/>
</dbReference>
<evidence type="ECO:0000313" key="10">
    <source>
        <dbReference type="Proteomes" id="UP001627284"/>
    </source>
</evidence>
<dbReference type="Pfam" id="PF01490">
    <property type="entry name" value="Aa_trans"/>
    <property type="match status" value="1"/>
</dbReference>
<evidence type="ECO:0000256" key="1">
    <source>
        <dbReference type="ARBA" id="ARBA00004370"/>
    </source>
</evidence>
<evidence type="ECO:0000256" key="5">
    <source>
        <dbReference type="ARBA" id="ARBA00022989"/>
    </source>
</evidence>
<feature type="transmembrane region" description="Helical" evidence="7">
    <location>
        <begin position="328"/>
        <end position="351"/>
    </location>
</feature>
<keyword evidence="4" id="KW-0029">Amino-acid transport</keyword>
<keyword evidence="10" id="KW-1185">Reference proteome</keyword>
<evidence type="ECO:0000313" key="9">
    <source>
        <dbReference type="EMBL" id="KAL3326399.1"/>
    </source>
</evidence>
<dbReference type="PANTHER" id="PTHR48017">
    <property type="entry name" value="OS05G0424000 PROTEIN-RELATED"/>
    <property type="match status" value="1"/>
</dbReference>
<feature type="transmembrane region" description="Helical" evidence="7">
    <location>
        <begin position="217"/>
        <end position="234"/>
    </location>
</feature>
<feature type="domain" description="Amino acid transporter transmembrane" evidence="8">
    <location>
        <begin position="88"/>
        <end position="497"/>
    </location>
</feature>
<evidence type="ECO:0000259" key="8">
    <source>
        <dbReference type="Pfam" id="PF01490"/>
    </source>
</evidence>
<keyword evidence="5 7" id="KW-1133">Transmembrane helix</keyword>
<evidence type="ECO:0000256" key="7">
    <source>
        <dbReference type="SAM" id="Phobius"/>
    </source>
</evidence>
<dbReference type="GO" id="GO:0006865">
    <property type="term" value="P:amino acid transport"/>
    <property type="evidence" value="ECO:0007669"/>
    <property type="project" value="UniProtKB-KW"/>
</dbReference>
<feature type="transmembrane region" description="Helical" evidence="7">
    <location>
        <begin position="477"/>
        <end position="503"/>
    </location>
</feature>
<keyword evidence="2" id="KW-0813">Transport</keyword>
<evidence type="ECO:0000256" key="3">
    <source>
        <dbReference type="ARBA" id="ARBA00022692"/>
    </source>
</evidence>